<reference evidence="1 2" key="1">
    <citation type="submission" date="2020-08" db="EMBL/GenBank/DDBJ databases">
        <title>Genomic Encyclopedia of Type Strains, Phase IV (KMG-IV): sequencing the most valuable type-strain genomes for metagenomic binning, comparative biology and taxonomic classification.</title>
        <authorList>
            <person name="Goeker M."/>
        </authorList>
    </citation>
    <scope>NUCLEOTIDE SEQUENCE [LARGE SCALE GENOMIC DNA]</scope>
    <source>
        <strain evidence="1 2">DSM 21458</strain>
    </source>
</reference>
<evidence type="ECO:0000313" key="1">
    <source>
        <dbReference type="EMBL" id="MBB6098907.1"/>
    </source>
</evidence>
<accession>A0A841HZT3</accession>
<protein>
    <recommendedName>
        <fullName evidence="3">PEGA domain-containing protein</fullName>
    </recommendedName>
</protein>
<dbReference type="AlphaFoldDB" id="A0A841HZT3"/>
<dbReference type="RefSeq" id="WP_183987657.1">
    <property type="nucleotide sequence ID" value="NZ_JACHHG010000008.1"/>
</dbReference>
<organism evidence="1 2">
    <name type="scientific">Deinobacterium chartae</name>
    <dbReference type="NCBI Taxonomy" id="521158"/>
    <lineage>
        <taxon>Bacteria</taxon>
        <taxon>Thermotogati</taxon>
        <taxon>Deinococcota</taxon>
        <taxon>Deinococci</taxon>
        <taxon>Deinococcales</taxon>
        <taxon>Deinococcaceae</taxon>
        <taxon>Deinobacterium</taxon>
    </lineage>
</organism>
<gene>
    <name evidence="1" type="ORF">HNR42_002342</name>
</gene>
<keyword evidence="2" id="KW-1185">Reference proteome</keyword>
<dbReference type="EMBL" id="JACHHG010000008">
    <property type="protein sequence ID" value="MBB6098907.1"/>
    <property type="molecule type" value="Genomic_DNA"/>
</dbReference>
<dbReference type="Proteomes" id="UP000569951">
    <property type="component" value="Unassembled WGS sequence"/>
</dbReference>
<name>A0A841HZT3_9DEIO</name>
<sequence length="94" mass="9985">MKRTVLAVLLAVSLLSGCIPGLTRDYNVTVSNRACLTNATVFIDGQLVGVIPGGGVSTFRVSPGSHDFNVDNDLIGPQVVRVDRDLEWRGGTCL</sequence>
<comment type="caution">
    <text evidence="1">The sequence shown here is derived from an EMBL/GenBank/DDBJ whole genome shotgun (WGS) entry which is preliminary data.</text>
</comment>
<dbReference type="PROSITE" id="PS51257">
    <property type="entry name" value="PROKAR_LIPOPROTEIN"/>
    <property type="match status" value="1"/>
</dbReference>
<evidence type="ECO:0000313" key="2">
    <source>
        <dbReference type="Proteomes" id="UP000569951"/>
    </source>
</evidence>
<proteinExistence type="predicted"/>
<evidence type="ECO:0008006" key="3">
    <source>
        <dbReference type="Google" id="ProtNLM"/>
    </source>
</evidence>